<dbReference type="AlphaFoldDB" id="F7NMR7"/>
<gene>
    <name evidence="1" type="ORF">ALO_16991</name>
</gene>
<protein>
    <submittedName>
        <fullName evidence="1">Uncharacterized protein</fullName>
    </submittedName>
</protein>
<reference evidence="1 2" key="1">
    <citation type="journal article" date="2011" name="EMBO J.">
        <title>Structural diversity of bacterial flagellar motors.</title>
        <authorList>
            <person name="Chen S."/>
            <person name="Beeby M."/>
            <person name="Murphy G.E."/>
            <person name="Leadbetter J.R."/>
            <person name="Hendrixson D.R."/>
            <person name="Briegel A."/>
            <person name="Li Z."/>
            <person name="Shi J."/>
            <person name="Tocheva E.I."/>
            <person name="Muller A."/>
            <person name="Dobro M.J."/>
            <person name="Jensen G.J."/>
        </authorList>
    </citation>
    <scope>NUCLEOTIDE SEQUENCE [LARGE SCALE GENOMIC DNA]</scope>
    <source>
        <strain evidence="1 2">DSM 6540</strain>
    </source>
</reference>
<proteinExistence type="predicted"/>
<dbReference type="EMBL" id="AFGF01000186">
    <property type="protein sequence ID" value="EGO62659.1"/>
    <property type="molecule type" value="Genomic_DNA"/>
</dbReference>
<keyword evidence="2" id="KW-1185">Reference proteome</keyword>
<evidence type="ECO:0000313" key="2">
    <source>
        <dbReference type="Proteomes" id="UP000003240"/>
    </source>
</evidence>
<organism evidence="1 2">
    <name type="scientific">Acetonema longum DSM 6540</name>
    <dbReference type="NCBI Taxonomy" id="1009370"/>
    <lineage>
        <taxon>Bacteria</taxon>
        <taxon>Bacillati</taxon>
        <taxon>Bacillota</taxon>
        <taxon>Negativicutes</taxon>
        <taxon>Acetonemataceae</taxon>
        <taxon>Acetonema</taxon>
    </lineage>
</organism>
<dbReference type="Proteomes" id="UP000003240">
    <property type="component" value="Unassembled WGS sequence"/>
</dbReference>
<name>F7NMR7_9FIRM</name>
<comment type="caution">
    <text evidence="1">The sequence shown here is derived from an EMBL/GenBank/DDBJ whole genome shotgun (WGS) entry which is preliminary data.</text>
</comment>
<accession>F7NMR7</accession>
<evidence type="ECO:0000313" key="1">
    <source>
        <dbReference type="EMBL" id="EGO62659.1"/>
    </source>
</evidence>
<sequence>MFSESASRENKETGGNWLVIIDIVQIYAYNMHNGGDIRTRKLKRAQAFVGCYTF</sequence>
<dbReference type="STRING" id="1009370.ALO_16991"/>